<keyword evidence="2" id="KW-1185">Reference proteome</keyword>
<evidence type="ECO:0000313" key="1">
    <source>
        <dbReference type="EMBL" id="CAI5776845.1"/>
    </source>
</evidence>
<dbReference type="Proteomes" id="UP001178461">
    <property type="component" value="Chromosome 6"/>
</dbReference>
<feature type="non-terminal residue" evidence="1">
    <location>
        <position position="1"/>
    </location>
</feature>
<protein>
    <submittedName>
        <fullName evidence="1">Uncharacterized protein</fullName>
    </submittedName>
</protein>
<dbReference type="AlphaFoldDB" id="A0AA35P8H9"/>
<reference evidence="1" key="1">
    <citation type="submission" date="2022-12" db="EMBL/GenBank/DDBJ databases">
        <authorList>
            <person name="Alioto T."/>
            <person name="Alioto T."/>
            <person name="Gomez Garrido J."/>
        </authorList>
    </citation>
    <scope>NUCLEOTIDE SEQUENCE</scope>
</reference>
<accession>A0AA35P8H9</accession>
<organism evidence="1 2">
    <name type="scientific">Podarcis lilfordi</name>
    <name type="common">Lilford's wall lizard</name>
    <dbReference type="NCBI Taxonomy" id="74358"/>
    <lineage>
        <taxon>Eukaryota</taxon>
        <taxon>Metazoa</taxon>
        <taxon>Chordata</taxon>
        <taxon>Craniata</taxon>
        <taxon>Vertebrata</taxon>
        <taxon>Euteleostomi</taxon>
        <taxon>Lepidosauria</taxon>
        <taxon>Squamata</taxon>
        <taxon>Bifurcata</taxon>
        <taxon>Unidentata</taxon>
        <taxon>Episquamata</taxon>
        <taxon>Laterata</taxon>
        <taxon>Lacertibaenia</taxon>
        <taxon>Lacertidae</taxon>
        <taxon>Podarcis</taxon>
    </lineage>
</organism>
<name>A0AA35P8H9_9SAUR</name>
<feature type="non-terminal residue" evidence="1">
    <location>
        <position position="61"/>
    </location>
</feature>
<dbReference type="EMBL" id="OX395131">
    <property type="protein sequence ID" value="CAI5776845.1"/>
    <property type="molecule type" value="Genomic_DNA"/>
</dbReference>
<evidence type="ECO:0000313" key="2">
    <source>
        <dbReference type="Proteomes" id="UP001178461"/>
    </source>
</evidence>
<proteinExistence type="predicted"/>
<sequence length="61" mass="6910">FPTTLGKVLHIATTSHYQLISWRSRPRSTYLLALRNFLNAKKGSVANMFLRNVRHNANVAG</sequence>
<gene>
    <name evidence="1" type="ORF">PODLI_1B027488</name>
</gene>